<sequence length="145" mass="16125">MKRVRRIHLWIGLISSLFIFLEALTGLLLMEPRLIGGNPPIEQRFGDSGGSTVNTQNIERAVQGNGVIPPRESGTFQRDRENFGIMGIIRGLHVGRIGNINVSWLTDLVAVAMMLLSGTGIYLSLKILRAERRRKFTPQSEENGV</sequence>
<organism evidence="2 3">
    <name type="scientific">Kyrpidia spormannii</name>
    <dbReference type="NCBI Taxonomy" id="2055160"/>
    <lineage>
        <taxon>Bacteria</taxon>
        <taxon>Bacillati</taxon>
        <taxon>Bacillota</taxon>
        <taxon>Bacilli</taxon>
        <taxon>Bacillales</taxon>
        <taxon>Alicyclobacillaceae</taxon>
        <taxon>Kyrpidia</taxon>
    </lineage>
</organism>
<proteinExistence type="predicted"/>
<dbReference type="Pfam" id="PF16357">
    <property type="entry name" value="PepSY_TM_like_2"/>
    <property type="match status" value="1"/>
</dbReference>
<accession>A0A6F9DY93</accession>
<feature type="transmembrane region" description="Helical" evidence="1">
    <location>
        <begin position="7"/>
        <end position="30"/>
    </location>
</feature>
<evidence type="ECO:0000313" key="2">
    <source>
        <dbReference type="EMBL" id="CAB3390284.1"/>
    </source>
</evidence>
<evidence type="ECO:0008006" key="4">
    <source>
        <dbReference type="Google" id="ProtNLM"/>
    </source>
</evidence>
<protein>
    <recommendedName>
        <fullName evidence="4">PepSY domain-containing protein</fullName>
    </recommendedName>
</protein>
<evidence type="ECO:0000256" key="1">
    <source>
        <dbReference type="SAM" id="Phobius"/>
    </source>
</evidence>
<reference evidence="2 3" key="1">
    <citation type="submission" date="2020-04" db="EMBL/GenBank/DDBJ databases">
        <authorList>
            <person name="Hogendoorn C."/>
        </authorList>
    </citation>
    <scope>NUCLEOTIDE SEQUENCE [LARGE SCALE GENOMIC DNA]</scope>
    <source>
        <strain evidence="2">COOX1</strain>
    </source>
</reference>
<dbReference type="Proteomes" id="UP000502196">
    <property type="component" value="Chromosome"/>
</dbReference>
<dbReference type="EMBL" id="LR792683">
    <property type="protein sequence ID" value="CAB3390284.1"/>
    <property type="molecule type" value="Genomic_DNA"/>
</dbReference>
<gene>
    <name evidence="2" type="ORF">COOX1_0331</name>
</gene>
<keyword evidence="1" id="KW-1133">Transmembrane helix</keyword>
<evidence type="ECO:0000313" key="3">
    <source>
        <dbReference type="Proteomes" id="UP000502196"/>
    </source>
</evidence>
<dbReference type="AlphaFoldDB" id="A0A6F9DY93"/>
<keyword evidence="1" id="KW-0812">Transmembrane</keyword>
<keyword evidence="1" id="KW-0472">Membrane</keyword>
<feature type="transmembrane region" description="Helical" evidence="1">
    <location>
        <begin position="104"/>
        <end position="125"/>
    </location>
</feature>
<dbReference type="InterPro" id="IPR032307">
    <property type="entry name" value="PepSY_TM-like_2"/>
</dbReference>
<name>A0A6F9DY93_9BACL</name>